<dbReference type="SMART" id="SM00220">
    <property type="entry name" value="S_TKc"/>
    <property type="match status" value="1"/>
</dbReference>
<dbReference type="InterPro" id="IPR041664">
    <property type="entry name" value="AAA_16"/>
</dbReference>
<dbReference type="PANTHER" id="PTHR43642">
    <property type="entry name" value="HYBRID SIGNAL TRANSDUCTION HISTIDINE KINASE G"/>
    <property type="match status" value="1"/>
</dbReference>
<dbReference type="Pfam" id="PF02518">
    <property type="entry name" value="HATPase_c"/>
    <property type="match status" value="1"/>
</dbReference>
<sequence>MGYRSEEVLQTTNDRWRIVRAVRESDARRVLLKAHLDSPRHATAPAAGALLNELEITRSLDTARVLSPTLMERCGEAPVLVFEDEGLVPLDGLLARSPLPIDQRLAWAAGMADALAEVHRRGVIHKHIQPQSFFVDPPSGAVRLTHFMFSTRLRQEHPQAQSTVEEGRLPYMSPEQTGRMNRALDWRTDLYSLGVVLYVMLAGRPPFDASGPLEWMHSHLARPPAPLPEDSVPPALSAIVMKLLAKDAEERYQSAEGLSKDLLVCRRALLETGRIDPFPLGEHDVSGQFRIPHRLYGREGEAHQYLSIFERVLAGSRETIMITGYSGIGKTSLVHEIYKPLTREHGHFTSGKFDRLHRGIPYSAVIQALRGLLQRVLAESAERVEEARRSLQKQLGSNASLLVDVLPEIVIVLGAGNLPPAPPELGPAEAQHRLLLAFRGVLRAFCGRERPLVLFLDDLQWADAGTLWLIEGLLAGDDLGPFLLVGAYRDNEVDESHPLRVTLRSAQASAVKVNTIQLFPLAFASLIRLVADTLRQDPYAVEPLARLVMHKTEGNPFFARQFLQALDADGLVYFSPEERRFRWDLDRIEARGFTENVVELMSGRVRGLDAPTVELLTLAACIGNTFDLETLAVIAGLDRLEAARRLEPAIRNEYVLASAGELAGAPGEAAAATRFRFLHDRVQQAVYGLIDGPEREAVHLRIGRRLLAGATPEERAERVFEIVEQLDQGLGLVRDGDERLAIAELNLEAAVRAKQATAYAAARRYLEAGRRLLPAGAFASRYALAFALLRQLAEVEYLLGAMDAAEALVTEALGHARTPVEKADLLKLRMVQYTMRGRFTDTVEAGREALALIGVALPSRAGEAELAALVEAEAARVQQLLAGRAPASLIDAPEIADEGQRLAVGVLNELMAPLYMLKLEALNFFACCSIVRISLEHGLTPEASYGFAMYGGLIGHFHGDYRQGYAFGRLAADIGLRFRMQGDFCRACYILGNNIQSWVRPLSETDALFRDGYRAGLDAGDLQFAGYFLIYLLLNPLFRGESARGLLDELPGSLRFARRTRHTVATHSLLGLLLALRDLTGDGAAVPEAALTEEQFLKDCEAHQTRYALCHYQILKAMCLTLHGLPADALRVADEAEENLGFLAGKFQTAALRFYRALAIAAILPGADEGERARLRADLDACRERLRGWTEGCPENFSHKHQLVEAEAARLDGRLDDAARAYEEAIALARQHAFPNIEAIACELAGRFWMSRGRTRVALDFLTDAVQAYSRWGVDRKIARLTEEFPLIRPGRDRPAPGVVRADAFDVETLLKAARVLSQELVVERLLGSMVQVLVENAGAERGTLLLVRGDGLVLVAQGAAHPPEPRALPSIPLGDESDEVCASVVRLAVRTCQSVIYADASRDPALRDDPYVSSRKVRSMLCAPLMLQGQVLGAIYLENNLFEGLFGPERLEILRLLAAQAAVSFNNALVYEDLERMVEERTHELRSTQQKLVDAARRAGMAEVADSAMHNVGNALNSVMVLRMQLSERVAGSRVSRLAQVAQLLEAHRGDLGAFLTSDPRGQRLIEYIDELARHLAAEQETAASELLELGECVSRIRDIVSDQLRNAGMRVIVEPVSVSSVIEDALRVGLNRAERAHHGIEVVCELSDEARVETDRHRLLQIVTNLITNARRAVCHAVGRERRVVVRCAPLEAGGCSVEIEDTGVGIASEHLARLFQQGFTTWPEGTGLGLHSSVLEARVLGAALRAESKGPGQGAKFTLELPAAAPRSGRIRREAVD</sequence>
<dbReference type="PRINTS" id="PR00344">
    <property type="entry name" value="BCTRLSENSOR"/>
</dbReference>
<dbReference type="SUPFAM" id="SSF56112">
    <property type="entry name" value="Protein kinase-like (PK-like)"/>
    <property type="match status" value="1"/>
</dbReference>
<dbReference type="GO" id="GO:0004673">
    <property type="term" value="F:protein histidine kinase activity"/>
    <property type="evidence" value="ECO:0007669"/>
    <property type="project" value="UniProtKB-EC"/>
</dbReference>
<name>A0A150R024_SORCE</name>
<dbReference type="InterPro" id="IPR005467">
    <property type="entry name" value="His_kinase_dom"/>
</dbReference>
<organism evidence="5 6">
    <name type="scientific">Sorangium cellulosum</name>
    <name type="common">Polyangium cellulosum</name>
    <dbReference type="NCBI Taxonomy" id="56"/>
    <lineage>
        <taxon>Bacteria</taxon>
        <taxon>Pseudomonadati</taxon>
        <taxon>Myxococcota</taxon>
        <taxon>Polyangia</taxon>
        <taxon>Polyangiales</taxon>
        <taxon>Polyangiaceae</taxon>
        <taxon>Sorangium</taxon>
    </lineage>
</organism>
<accession>A0A150R024</accession>
<reference evidence="5 6" key="1">
    <citation type="submission" date="2014-02" db="EMBL/GenBank/DDBJ databases">
        <title>The small core and large imbalanced accessory genome model reveals a collaborative survival strategy of Sorangium cellulosum strains in nature.</title>
        <authorList>
            <person name="Han K."/>
            <person name="Peng R."/>
            <person name="Blom J."/>
            <person name="Li Y.-Z."/>
        </authorList>
    </citation>
    <scope>NUCLEOTIDE SEQUENCE [LARGE SCALE GENOMIC DNA]</scope>
    <source>
        <strain evidence="5 6">So0008-312</strain>
    </source>
</reference>
<dbReference type="Gene3D" id="3.30.565.10">
    <property type="entry name" value="Histidine kinase-like ATPase, C-terminal domain"/>
    <property type="match status" value="1"/>
</dbReference>
<gene>
    <name evidence="5" type="ORF">BE15_28540</name>
</gene>
<comment type="caution">
    <text evidence="5">The sequence shown here is derived from an EMBL/GenBank/DDBJ whole genome shotgun (WGS) entry which is preliminary data.</text>
</comment>
<dbReference type="Pfam" id="PF00069">
    <property type="entry name" value="Pkinase"/>
    <property type="match status" value="1"/>
</dbReference>
<dbReference type="InterPro" id="IPR029016">
    <property type="entry name" value="GAF-like_dom_sf"/>
</dbReference>
<dbReference type="GO" id="GO:0005524">
    <property type="term" value="F:ATP binding"/>
    <property type="evidence" value="ECO:0007669"/>
    <property type="project" value="InterPro"/>
</dbReference>
<feature type="domain" description="Protein kinase" evidence="3">
    <location>
        <begin position="1"/>
        <end position="263"/>
    </location>
</feature>
<dbReference type="SUPFAM" id="SSF55874">
    <property type="entry name" value="ATPase domain of HSP90 chaperone/DNA topoisomerase II/histidine kinase"/>
    <property type="match status" value="1"/>
</dbReference>
<evidence type="ECO:0000256" key="1">
    <source>
        <dbReference type="ARBA" id="ARBA00000085"/>
    </source>
</evidence>
<feature type="domain" description="Histidine kinase" evidence="4">
    <location>
        <begin position="1595"/>
        <end position="1768"/>
    </location>
</feature>
<dbReference type="Gene3D" id="3.30.450.40">
    <property type="match status" value="1"/>
</dbReference>
<dbReference type="SMART" id="SM00387">
    <property type="entry name" value="HATPase_c"/>
    <property type="match status" value="1"/>
</dbReference>
<dbReference type="SUPFAM" id="SSF55781">
    <property type="entry name" value="GAF domain-like"/>
    <property type="match status" value="1"/>
</dbReference>
<dbReference type="PANTHER" id="PTHR43642:SF1">
    <property type="entry name" value="HYBRID SIGNAL TRANSDUCTION HISTIDINE KINASE G"/>
    <property type="match status" value="1"/>
</dbReference>
<evidence type="ECO:0000256" key="2">
    <source>
        <dbReference type="ARBA" id="ARBA00012438"/>
    </source>
</evidence>
<evidence type="ECO:0000313" key="6">
    <source>
        <dbReference type="Proteomes" id="UP000075260"/>
    </source>
</evidence>
<dbReference type="SUPFAM" id="SSF52540">
    <property type="entry name" value="P-loop containing nucleoside triphosphate hydrolases"/>
    <property type="match status" value="1"/>
</dbReference>
<evidence type="ECO:0000259" key="3">
    <source>
        <dbReference type="PROSITE" id="PS50011"/>
    </source>
</evidence>
<dbReference type="EMBL" id="JEMA01000183">
    <property type="protein sequence ID" value="KYF73573.1"/>
    <property type="molecule type" value="Genomic_DNA"/>
</dbReference>
<evidence type="ECO:0000313" key="5">
    <source>
        <dbReference type="EMBL" id="KYF73573.1"/>
    </source>
</evidence>
<dbReference type="InterPro" id="IPR053159">
    <property type="entry name" value="Hybrid_Histidine_Kinase"/>
</dbReference>
<dbReference type="EC" id="2.7.13.3" evidence="2"/>
<dbReference type="InterPro" id="IPR036890">
    <property type="entry name" value="HATPase_C_sf"/>
</dbReference>
<dbReference type="PROSITE" id="PS50011">
    <property type="entry name" value="PROTEIN_KINASE_DOM"/>
    <property type="match status" value="1"/>
</dbReference>
<dbReference type="InterPro" id="IPR000719">
    <property type="entry name" value="Prot_kinase_dom"/>
</dbReference>
<dbReference type="InterPro" id="IPR027417">
    <property type="entry name" value="P-loop_NTPase"/>
</dbReference>
<dbReference type="InterPro" id="IPR004358">
    <property type="entry name" value="Sig_transdc_His_kin-like_C"/>
</dbReference>
<dbReference type="SMART" id="SM00065">
    <property type="entry name" value="GAF"/>
    <property type="match status" value="1"/>
</dbReference>
<dbReference type="Proteomes" id="UP000075260">
    <property type="component" value="Unassembled WGS sequence"/>
</dbReference>
<dbReference type="InterPro" id="IPR003594">
    <property type="entry name" value="HATPase_dom"/>
</dbReference>
<dbReference type="Gene3D" id="1.10.510.10">
    <property type="entry name" value="Transferase(Phosphotransferase) domain 1"/>
    <property type="match status" value="1"/>
</dbReference>
<dbReference type="InterPro" id="IPR011009">
    <property type="entry name" value="Kinase-like_dom_sf"/>
</dbReference>
<comment type="catalytic activity">
    <reaction evidence="1">
        <text>ATP + protein L-histidine = ADP + protein N-phospho-L-histidine.</text>
        <dbReference type="EC" id="2.7.13.3"/>
    </reaction>
</comment>
<dbReference type="Gene3D" id="3.40.50.300">
    <property type="entry name" value="P-loop containing nucleotide triphosphate hydrolases"/>
    <property type="match status" value="1"/>
</dbReference>
<dbReference type="CDD" id="cd14014">
    <property type="entry name" value="STKc_PknB_like"/>
    <property type="match status" value="1"/>
</dbReference>
<dbReference type="Pfam" id="PF13191">
    <property type="entry name" value="AAA_16"/>
    <property type="match status" value="1"/>
</dbReference>
<evidence type="ECO:0000259" key="4">
    <source>
        <dbReference type="PROSITE" id="PS50109"/>
    </source>
</evidence>
<proteinExistence type="predicted"/>
<protein>
    <recommendedName>
        <fullName evidence="2">histidine kinase</fullName>
        <ecNumber evidence="2">2.7.13.3</ecNumber>
    </recommendedName>
</protein>
<dbReference type="Pfam" id="PF01590">
    <property type="entry name" value="GAF"/>
    <property type="match status" value="1"/>
</dbReference>
<dbReference type="InterPro" id="IPR003018">
    <property type="entry name" value="GAF"/>
</dbReference>
<dbReference type="PROSITE" id="PS50109">
    <property type="entry name" value="HIS_KIN"/>
    <property type="match status" value="1"/>
</dbReference>